<reference evidence="3 4" key="1">
    <citation type="submission" date="2022-09" db="EMBL/GenBank/DDBJ databases">
        <authorList>
            <person name="Giprobiosintez L."/>
        </authorList>
    </citation>
    <scope>NUCLEOTIDE SEQUENCE [LARGE SCALE GENOMIC DNA]</scope>
    <source>
        <strain evidence="4">VKPM-B-12549 (GBS-15)</strain>
    </source>
</reference>
<accession>A0ABZ2F900</accession>
<evidence type="ECO:0000259" key="2">
    <source>
        <dbReference type="Pfam" id="PF09176"/>
    </source>
</evidence>
<gene>
    <name evidence="3" type="ORF">N4J17_05070</name>
</gene>
<protein>
    <submittedName>
        <fullName evidence="3">Methylenetetrahydromethanopterin dehydrogenase</fullName>
    </submittedName>
</protein>
<dbReference type="Gene3D" id="3.40.50.10280">
    <property type="entry name" value="Methylene-tetrahydromethanopterin dehydrogenase, N-terminal domain"/>
    <property type="match status" value="1"/>
</dbReference>
<feature type="domain" description="Methylene-tetrahydromethanopterin dehydrogenase N-terminal" evidence="2">
    <location>
        <begin position="18"/>
        <end position="98"/>
    </location>
</feature>
<organism evidence="3 4">
    <name type="scientific">Methylococcus capsulatus</name>
    <dbReference type="NCBI Taxonomy" id="414"/>
    <lineage>
        <taxon>Bacteria</taxon>
        <taxon>Pseudomonadati</taxon>
        <taxon>Pseudomonadota</taxon>
        <taxon>Gammaproteobacteria</taxon>
        <taxon>Methylococcales</taxon>
        <taxon>Methylococcaceae</taxon>
        <taxon>Methylococcus</taxon>
    </lineage>
</organism>
<dbReference type="SUPFAM" id="SSF51735">
    <property type="entry name" value="NAD(P)-binding Rossmann-fold domains"/>
    <property type="match status" value="1"/>
</dbReference>
<dbReference type="InterPro" id="IPR037089">
    <property type="entry name" value="Methyl-teptahyd_DH_N_sf"/>
</dbReference>
<keyword evidence="4" id="KW-1185">Reference proteome</keyword>
<dbReference type="Pfam" id="PF09176">
    <property type="entry name" value="Mpt_N"/>
    <property type="match status" value="1"/>
</dbReference>
<dbReference type="EMBL" id="CP104311">
    <property type="protein sequence ID" value="WWF02993.1"/>
    <property type="molecule type" value="Genomic_DNA"/>
</dbReference>
<dbReference type="InterPro" id="IPR036291">
    <property type="entry name" value="NAD(P)-bd_dom_sf"/>
</dbReference>
<dbReference type="SUPFAM" id="SSF53223">
    <property type="entry name" value="Aminoacid dehydrogenase-like, N-terminal domain"/>
    <property type="match status" value="1"/>
</dbReference>
<proteinExistence type="predicted"/>
<evidence type="ECO:0000256" key="1">
    <source>
        <dbReference type="ARBA" id="ARBA00023002"/>
    </source>
</evidence>
<sequence length="301" mass="31401">MEKRAILHMFDPMPHVSPFDINMAVDAGFDVIVPYGNVKAEEVHGLVQDAIFSRGPAGVKRTGIFIGGRDLAVALTMLETAKAAMVPPFEVSVLADPSGGFTTAAALVALVEKQLKLKHGTELAGQRAVVFGGTGPVGIATGVIASLAGADVTLVDPFNVETALAKADEYNHRCGARLHGTFAGSEADKARLLSNADVVFCTAKAGVEVLNASVLADAKRLKVAGDVNAVPPLGIEGIKLKHNGEPLVHAVNSPGAVGVGALAVGNVKYQLQNHLLALLLQSESPVFFDFRAAFERAREIV</sequence>
<dbReference type="Proteomes" id="UP001359308">
    <property type="component" value="Chromosome"/>
</dbReference>
<dbReference type="InterPro" id="IPR015259">
    <property type="entry name" value="Methyl-teptahyd_DH_N"/>
</dbReference>
<dbReference type="InterPro" id="IPR046346">
    <property type="entry name" value="Aminoacid_DH-like_N_sf"/>
</dbReference>
<dbReference type="RefSeq" id="WP_198323104.1">
    <property type="nucleotide sequence ID" value="NZ_CP104311.1"/>
</dbReference>
<name>A0ABZ2F900_METCP</name>
<keyword evidence="1" id="KW-0560">Oxidoreductase</keyword>
<dbReference type="Gene3D" id="3.40.50.720">
    <property type="entry name" value="NAD(P)-binding Rossmann-like Domain"/>
    <property type="match status" value="1"/>
</dbReference>
<evidence type="ECO:0000313" key="4">
    <source>
        <dbReference type="Proteomes" id="UP001359308"/>
    </source>
</evidence>
<evidence type="ECO:0000313" key="3">
    <source>
        <dbReference type="EMBL" id="WWF02993.1"/>
    </source>
</evidence>